<evidence type="ECO:0000256" key="3">
    <source>
        <dbReference type="SAM" id="MobiDB-lite"/>
    </source>
</evidence>
<keyword evidence="2" id="KW-0238">DNA-binding</keyword>
<dbReference type="GO" id="GO:0030527">
    <property type="term" value="F:structural constituent of chromatin"/>
    <property type="evidence" value="ECO:0007669"/>
    <property type="project" value="InterPro"/>
</dbReference>
<gene>
    <name evidence="4" type="ORF">B0A89_11110</name>
</gene>
<dbReference type="EMBL" id="CP020612">
    <property type="protein sequence ID" value="ARJ70099.1"/>
    <property type="molecule type" value="Genomic_DNA"/>
</dbReference>
<dbReference type="KEGG" id="pcon:B0A89_11110"/>
<dbReference type="SUPFAM" id="SSF47729">
    <property type="entry name" value="IHF-like DNA-binding proteins"/>
    <property type="match status" value="1"/>
</dbReference>
<dbReference type="Proteomes" id="UP000193017">
    <property type="component" value="Chromosome"/>
</dbReference>
<organism evidence="4 5">
    <name type="scientific">Paracoccus contaminans</name>
    <dbReference type="NCBI Taxonomy" id="1945662"/>
    <lineage>
        <taxon>Bacteria</taxon>
        <taxon>Pseudomonadati</taxon>
        <taxon>Pseudomonadota</taxon>
        <taxon>Alphaproteobacteria</taxon>
        <taxon>Rhodobacterales</taxon>
        <taxon>Paracoccaceae</taxon>
        <taxon>Paracoccus</taxon>
    </lineage>
</organism>
<evidence type="ECO:0008006" key="6">
    <source>
        <dbReference type="Google" id="ProtNLM"/>
    </source>
</evidence>
<name>A0A1W6CZ88_9RHOB</name>
<evidence type="ECO:0000256" key="1">
    <source>
        <dbReference type="ARBA" id="ARBA00010529"/>
    </source>
</evidence>
<dbReference type="AlphaFoldDB" id="A0A1W6CZ88"/>
<feature type="region of interest" description="Disordered" evidence="3">
    <location>
        <begin position="1"/>
        <end position="25"/>
    </location>
</feature>
<dbReference type="InterPro" id="IPR000119">
    <property type="entry name" value="Hist_DNA-bd"/>
</dbReference>
<evidence type="ECO:0000313" key="5">
    <source>
        <dbReference type="Proteomes" id="UP000193017"/>
    </source>
</evidence>
<dbReference type="RefSeq" id="WP_085378213.1">
    <property type="nucleotide sequence ID" value="NZ_CP020612.1"/>
</dbReference>
<comment type="similarity">
    <text evidence="1">Belongs to the bacterial histone-like protein family.</text>
</comment>
<evidence type="ECO:0000313" key="4">
    <source>
        <dbReference type="EMBL" id="ARJ70099.1"/>
    </source>
</evidence>
<accession>A0A1W6CZ88</accession>
<dbReference type="STRING" id="1945662.B0A89_11110"/>
<evidence type="ECO:0000256" key="2">
    <source>
        <dbReference type="ARBA" id="ARBA00023125"/>
    </source>
</evidence>
<sequence length="117" mass="12503">MEHENQTLDDATSNPVAPGTHLASSASDDAGLVLHKAEFLDRVSAASNVPRAQVRRIVEATLAELGQALTGDEALVLPPLGTVRVRRRRSAPGGEIVLVRLRRNTVPAEHRPAKSTT</sequence>
<dbReference type="Pfam" id="PF00216">
    <property type="entry name" value="Bac_DNA_binding"/>
    <property type="match status" value="1"/>
</dbReference>
<keyword evidence="5" id="KW-1185">Reference proteome</keyword>
<dbReference type="OrthoDB" id="7873474at2"/>
<reference evidence="4 5" key="1">
    <citation type="submission" date="2017-03" db="EMBL/GenBank/DDBJ databases">
        <title>Genome sequence of Paracoccus contaminans isolated from a water microcosm.</title>
        <authorList>
            <person name="Aurass P."/>
            <person name="Karste S."/>
            <person name="Trost E."/>
            <person name="Glaeser S.P."/>
            <person name="Kaempfer P."/>
            <person name="Flieger A."/>
        </authorList>
    </citation>
    <scope>NUCLEOTIDE SEQUENCE [LARGE SCALE GENOMIC DNA]</scope>
    <source>
        <strain evidence="5">RKI 16-01929T\LMG 29738T\CCM 8701T\CIP 111112T</strain>
    </source>
</reference>
<dbReference type="Gene3D" id="4.10.520.10">
    <property type="entry name" value="IHF-like DNA-binding proteins"/>
    <property type="match status" value="1"/>
</dbReference>
<protein>
    <recommendedName>
        <fullName evidence="6">DNA-binding protein</fullName>
    </recommendedName>
</protein>
<dbReference type="GO" id="GO:0003677">
    <property type="term" value="F:DNA binding"/>
    <property type="evidence" value="ECO:0007669"/>
    <property type="project" value="UniProtKB-KW"/>
</dbReference>
<proteinExistence type="inferred from homology"/>
<dbReference type="InterPro" id="IPR010992">
    <property type="entry name" value="IHF-like_DNA-bd_dom_sf"/>
</dbReference>